<organism evidence="1 2">
    <name type="scientific">Clostridium lentum</name>
    <dbReference type="NCBI Taxonomy" id="2763037"/>
    <lineage>
        <taxon>Bacteria</taxon>
        <taxon>Bacillati</taxon>
        <taxon>Bacillota</taxon>
        <taxon>Clostridia</taxon>
        <taxon>Eubacteriales</taxon>
        <taxon>Clostridiaceae</taxon>
        <taxon>Clostridium</taxon>
    </lineage>
</organism>
<dbReference type="Proteomes" id="UP000662088">
    <property type="component" value="Unassembled WGS sequence"/>
</dbReference>
<dbReference type="Gene3D" id="2.130.10.10">
    <property type="entry name" value="YVTN repeat-like/Quinoprotein amine dehydrogenase"/>
    <property type="match status" value="1"/>
</dbReference>
<dbReference type="AlphaFoldDB" id="A0A8I0DMY5"/>
<keyword evidence="2" id="KW-1185">Reference proteome</keyword>
<evidence type="ECO:0000313" key="1">
    <source>
        <dbReference type="EMBL" id="MBC5639580.1"/>
    </source>
</evidence>
<dbReference type="EMBL" id="JACOOQ010000004">
    <property type="protein sequence ID" value="MBC5639580.1"/>
    <property type="molecule type" value="Genomic_DNA"/>
</dbReference>
<sequence length="291" mass="32887">MKSLILCTTASDSICKLVLDSLDMKKIRLKHCDKPVGPHGIRSYSDTVITANSYNDSVSFFYGENLIEDKVISVGPKPNDLLMHDYKVYVICGESNSMVIYDLKEDKSIGEVATESWPHSIDMDFNNKLLFVSNLESDSITVISMDNYDTVENIQVPEYPTKIRVSNDKKRIYICCSYLGKDKRGYIDVINIGNFQKIARIMVGYSPIDMIEDDDNIYVSNFTDGTISVIAKRTYMVEKVIYVGGMPKGIFKYGSVLYVADYLKSKLILIEDDKVIKVIAIESEPNAMTLF</sequence>
<name>A0A8I0DMY5_9CLOT</name>
<dbReference type="InterPro" id="IPR051200">
    <property type="entry name" value="Host-pathogen_enzymatic-act"/>
</dbReference>
<evidence type="ECO:0000313" key="2">
    <source>
        <dbReference type="Proteomes" id="UP000662088"/>
    </source>
</evidence>
<dbReference type="PANTHER" id="PTHR47197:SF3">
    <property type="entry name" value="DIHYDRO-HEME D1 DEHYDROGENASE"/>
    <property type="match status" value="1"/>
</dbReference>
<dbReference type="InterPro" id="IPR015943">
    <property type="entry name" value="WD40/YVTN_repeat-like_dom_sf"/>
</dbReference>
<dbReference type="SUPFAM" id="SSF51004">
    <property type="entry name" value="C-terminal (heme d1) domain of cytochrome cd1-nitrite reductase"/>
    <property type="match status" value="1"/>
</dbReference>
<dbReference type="InterPro" id="IPR011048">
    <property type="entry name" value="Haem_d1_sf"/>
</dbReference>
<proteinExistence type="predicted"/>
<protein>
    <submittedName>
        <fullName evidence="1">YncE family protein</fullName>
    </submittedName>
</protein>
<gene>
    <name evidence="1" type="ORF">H8R92_03875</name>
</gene>
<accession>A0A8I0DMY5</accession>
<dbReference type="PANTHER" id="PTHR47197">
    <property type="entry name" value="PROTEIN NIRF"/>
    <property type="match status" value="1"/>
</dbReference>
<reference evidence="1" key="1">
    <citation type="submission" date="2020-08" db="EMBL/GenBank/DDBJ databases">
        <title>Genome public.</title>
        <authorList>
            <person name="Liu C."/>
            <person name="Sun Q."/>
        </authorList>
    </citation>
    <scope>NUCLEOTIDE SEQUENCE</scope>
    <source>
        <strain evidence="1">NSJ-42</strain>
    </source>
</reference>
<dbReference type="RefSeq" id="WP_186834796.1">
    <property type="nucleotide sequence ID" value="NZ_JACOOQ010000004.1"/>
</dbReference>
<comment type="caution">
    <text evidence="1">The sequence shown here is derived from an EMBL/GenBank/DDBJ whole genome shotgun (WGS) entry which is preliminary data.</text>
</comment>